<feature type="signal peptide" evidence="1">
    <location>
        <begin position="1"/>
        <end position="18"/>
    </location>
</feature>
<feature type="chain" id="PRO_5023002943" description="Secreted protein" evidence="1">
    <location>
        <begin position="19"/>
        <end position="76"/>
    </location>
</feature>
<keyword evidence="3" id="KW-1185">Reference proteome</keyword>
<proteinExistence type="predicted"/>
<dbReference type="AlphaFoldDB" id="A0A5D2BBB6"/>
<keyword evidence="1" id="KW-0732">Signal</keyword>
<evidence type="ECO:0008006" key="4">
    <source>
        <dbReference type="Google" id="ProtNLM"/>
    </source>
</evidence>
<gene>
    <name evidence="2" type="ORF">ES288_D09G107100v1</name>
</gene>
<protein>
    <recommendedName>
        <fullName evidence="4">Secreted protein</fullName>
    </recommendedName>
</protein>
<name>A0A5D2BBB6_GOSDA</name>
<sequence length="76" mass="8691">MIFRFGFLLCVCVCVCYKKEENRNKCRRLLSRKRPTASFLFSPLPACHASLCSTLSHPLGLGEGRDKTLYIIRVII</sequence>
<evidence type="ECO:0000313" key="3">
    <source>
        <dbReference type="Proteomes" id="UP000323506"/>
    </source>
</evidence>
<dbReference type="EMBL" id="CM017709">
    <property type="protein sequence ID" value="TYG53403.1"/>
    <property type="molecule type" value="Genomic_DNA"/>
</dbReference>
<accession>A0A5D2BBB6</accession>
<organism evidence="2 3">
    <name type="scientific">Gossypium darwinii</name>
    <name type="common">Darwin's cotton</name>
    <name type="synonym">Gossypium barbadense var. darwinii</name>
    <dbReference type="NCBI Taxonomy" id="34276"/>
    <lineage>
        <taxon>Eukaryota</taxon>
        <taxon>Viridiplantae</taxon>
        <taxon>Streptophyta</taxon>
        <taxon>Embryophyta</taxon>
        <taxon>Tracheophyta</taxon>
        <taxon>Spermatophyta</taxon>
        <taxon>Magnoliopsida</taxon>
        <taxon>eudicotyledons</taxon>
        <taxon>Gunneridae</taxon>
        <taxon>Pentapetalae</taxon>
        <taxon>rosids</taxon>
        <taxon>malvids</taxon>
        <taxon>Malvales</taxon>
        <taxon>Malvaceae</taxon>
        <taxon>Malvoideae</taxon>
        <taxon>Gossypium</taxon>
    </lineage>
</organism>
<dbReference type="Proteomes" id="UP000323506">
    <property type="component" value="Chromosome D09"/>
</dbReference>
<evidence type="ECO:0000256" key="1">
    <source>
        <dbReference type="SAM" id="SignalP"/>
    </source>
</evidence>
<reference evidence="2 3" key="1">
    <citation type="submission" date="2019-06" db="EMBL/GenBank/DDBJ databases">
        <title>WGS assembly of Gossypium darwinii.</title>
        <authorList>
            <person name="Chen Z.J."/>
            <person name="Sreedasyam A."/>
            <person name="Ando A."/>
            <person name="Song Q."/>
            <person name="De L."/>
            <person name="Hulse-Kemp A."/>
            <person name="Ding M."/>
            <person name="Ye W."/>
            <person name="Kirkbride R."/>
            <person name="Jenkins J."/>
            <person name="Plott C."/>
            <person name="Lovell J."/>
            <person name="Lin Y.-M."/>
            <person name="Vaughn R."/>
            <person name="Liu B."/>
            <person name="Li W."/>
            <person name="Simpson S."/>
            <person name="Scheffler B."/>
            <person name="Saski C."/>
            <person name="Grover C."/>
            <person name="Hu G."/>
            <person name="Conover J."/>
            <person name="Carlson J."/>
            <person name="Shu S."/>
            <person name="Boston L."/>
            <person name="Williams M."/>
            <person name="Peterson D."/>
            <person name="Mcgee K."/>
            <person name="Jones D."/>
            <person name="Wendel J."/>
            <person name="Stelly D."/>
            <person name="Grimwood J."/>
            <person name="Schmutz J."/>
        </authorList>
    </citation>
    <scope>NUCLEOTIDE SEQUENCE [LARGE SCALE GENOMIC DNA]</scope>
    <source>
        <strain evidence="2">1808015.09</strain>
    </source>
</reference>
<evidence type="ECO:0000313" key="2">
    <source>
        <dbReference type="EMBL" id="TYG53403.1"/>
    </source>
</evidence>